<organism evidence="2 3">
    <name type="scientific">Variovorax rhizosphaerae</name>
    <dbReference type="NCBI Taxonomy" id="1836200"/>
    <lineage>
        <taxon>Bacteria</taxon>
        <taxon>Pseudomonadati</taxon>
        <taxon>Pseudomonadota</taxon>
        <taxon>Betaproteobacteria</taxon>
        <taxon>Burkholderiales</taxon>
        <taxon>Comamonadaceae</taxon>
        <taxon>Variovorax</taxon>
    </lineage>
</organism>
<dbReference type="RefSeq" id="WP_340344975.1">
    <property type="nucleotide sequence ID" value="NZ_JBBKZT010000012.1"/>
</dbReference>
<name>A0ABU8WSF7_9BURK</name>
<gene>
    <name evidence="2" type="ORF">WKW82_24570</name>
</gene>
<protein>
    <recommendedName>
        <fullName evidence="1">SpoVT-AbrB domain-containing protein</fullName>
    </recommendedName>
</protein>
<dbReference type="Gene3D" id="2.10.260.10">
    <property type="match status" value="1"/>
</dbReference>
<dbReference type="SMART" id="SM00966">
    <property type="entry name" value="SpoVT_AbrB"/>
    <property type="match status" value="1"/>
</dbReference>
<dbReference type="SUPFAM" id="SSF89447">
    <property type="entry name" value="AbrB/MazE/MraZ-like"/>
    <property type="match status" value="1"/>
</dbReference>
<sequence length="82" mass="8589">MTTTVSQISVWGNGLALRLTKPMAKAAGIAEGTAVRVIAKPGRIVIEAETEPTLEDMLAAFDPKRHGGELMAFEPVGAEVIG</sequence>
<evidence type="ECO:0000259" key="1">
    <source>
        <dbReference type="SMART" id="SM00966"/>
    </source>
</evidence>
<dbReference type="Proteomes" id="UP001385892">
    <property type="component" value="Unassembled WGS sequence"/>
</dbReference>
<keyword evidence="3" id="KW-1185">Reference proteome</keyword>
<proteinExistence type="predicted"/>
<accession>A0ABU8WSF7</accession>
<reference evidence="2 3" key="1">
    <citation type="submission" date="2024-03" db="EMBL/GenBank/DDBJ databases">
        <title>Novel species of the genus Variovorax.</title>
        <authorList>
            <person name="Liu Q."/>
            <person name="Xin Y.-H."/>
        </authorList>
    </citation>
    <scope>NUCLEOTIDE SEQUENCE [LARGE SCALE GENOMIC DNA]</scope>
    <source>
        <strain evidence="2 3">KACC 18900</strain>
    </source>
</reference>
<evidence type="ECO:0000313" key="2">
    <source>
        <dbReference type="EMBL" id="MEJ8849844.1"/>
    </source>
</evidence>
<evidence type="ECO:0000313" key="3">
    <source>
        <dbReference type="Proteomes" id="UP001385892"/>
    </source>
</evidence>
<feature type="domain" description="SpoVT-AbrB" evidence="1">
    <location>
        <begin position="9"/>
        <end position="54"/>
    </location>
</feature>
<dbReference type="InterPro" id="IPR007159">
    <property type="entry name" value="SpoVT-AbrB_dom"/>
</dbReference>
<dbReference type="InterPro" id="IPR037914">
    <property type="entry name" value="SpoVT-AbrB_sf"/>
</dbReference>
<dbReference type="EMBL" id="JBBKZT010000012">
    <property type="protein sequence ID" value="MEJ8849844.1"/>
    <property type="molecule type" value="Genomic_DNA"/>
</dbReference>
<comment type="caution">
    <text evidence="2">The sequence shown here is derived from an EMBL/GenBank/DDBJ whole genome shotgun (WGS) entry which is preliminary data.</text>
</comment>